<dbReference type="AlphaFoldDB" id="A0A452Z568"/>
<dbReference type="EnsemblPlants" id="AET1Gv20635400.3">
    <property type="protein sequence ID" value="AET1Gv20635400.3"/>
    <property type="gene ID" value="AET1Gv20635400"/>
</dbReference>
<reference evidence="1" key="3">
    <citation type="journal article" date="2017" name="Nature">
        <title>Genome sequence of the progenitor of the wheat D genome Aegilops tauschii.</title>
        <authorList>
            <person name="Luo M.C."/>
            <person name="Gu Y.Q."/>
            <person name="Puiu D."/>
            <person name="Wang H."/>
            <person name="Twardziok S.O."/>
            <person name="Deal K.R."/>
            <person name="Huo N."/>
            <person name="Zhu T."/>
            <person name="Wang L."/>
            <person name="Wang Y."/>
            <person name="McGuire P.E."/>
            <person name="Liu S."/>
            <person name="Long H."/>
            <person name="Ramasamy R.K."/>
            <person name="Rodriguez J.C."/>
            <person name="Van S.L."/>
            <person name="Yuan L."/>
            <person name="Wang Z."/>
            <person name="Xia Z."/>
            <person name="Xiao L."/>
            <person name="Anderson O.D."/>
            <person name="Ouyang S."/>
            <person name="Liang Y."/>
            <person name="Zimin A.V."/>
            <person name="Pertea G."/>
            <person name="Qi P."/>
            <person name="Bennetzen J.L."/>
            <person name="Dai X."/>
            <person name="Dawson M.W."/>
            <person name="Muller H.G."/>
            <person name="Kugler K."/>
            <person name="Rivarola-Duarte L."/>
            <person name="Spannagl M."/>
            <person name="Mayer K.F.X."/>
            <person name="Lu F.H."/>
            <person name="Bevan M.W."/>
            <person name="Leroy P."/>
            <person name="Li P."/>
            <person name="You F.M."/>
            <person name="Sun Q."/>
            <person name="Liu Z."/>
            <person name="Lyons E."/>
            <person name="Wicker T."/>
            <person name="Salzberg S.L."/>
            <person name="Devos K.M."/>
            <person name="Dvorak J."/>
        </authorList>
    </citation>
    <scope>NUCLEOTIDE SEQUENCE [LARGE SCALE GENOMIC DNA]</scope>
    <source>
        <strain evidence="1">cv. AL8/78</strain>
    </source>
</reference>
<protein>
    <submittedName>
        <fullName evidence="1">Uncharacterized protein</fullName>
    </submittedName>
</protein>
<reference evidence="1" key="4">
    <citation type="submission" date="2019-03" db="UniProtKB">
        <authorList>
            <consortium name="EnsemblPlants"/>
        </authorList>
    </citation>
    <scope>IDENTIFICATION</scope>
</reference>
<evidence type="ECO:0000313" key="2">
    <source>
        <dbReference type="Proteomes" id="UP000015105"/>
    </source>
</evidence>
<reference evidence="1" key="5">
    <citation type="journal article" date="2021" name="G3 (Bethesda)">
        <title>Aegilops tauschii genome assembly Aet v5.0 features greater sequence contiguity and improved annotation.</title>
        <authorList>
            <person name="Wang L."/>
            <person name="Zhu T."/>
            <person name="Rodriguez J.C."/>
            <person name="Deal K.R."/>
            <person name="Dubcovsky J."/>
            <person name="McGuire P.E."/>
            <person name="Lux T."/>
            <person name="Spannagl M."/>
            <person name="Mayer K.F.X."/>
            <person name="Baldrich P."/>
            <person name="Meyers B.C."/>
            <person name="Huo N."/>
            <person name="Gu Y.Q."/>
            <person name="Zhou H."/>
            <person name="Devos K.M."/>
            <person name="Bennetzen J.L."/>
            <person name="Unver T."/>
            <person name="Budak H."/>
            <person name="Gulick P.J."/>
            <person name="Galiba G."/>
            <person name="Kalapos B."/>
            <person name="Nelson D.R."/>
            <person name="Li P."/>
            <person name="You F.M."/>
            <person name="Luo M.C."/>
            <person name="Dvorak J."/>
        </authorList>
    </citation>
    <scope>NUCLEOTIDE SEQUENCE [LARGE SCALE GENOMIC DNA]</scope>
    <source>
        <strain evidence="1">cv. AL8/78</strain>
    </source>
</reference>
<sequence length="85" mass="9561">MQLELRKLSAWNVDRGTILNLLIAERPTESKVDLCLFDGTHAVRIESVVGKENVGSDVMGTTGEMVVVWIENQLHENKTKELILQ</sequence>
<reference evidence="2" key="2">
    <citation type="journal article" date="2017" name="Nat. Plants">
        <title>The Aegilops tauschii genome reveals multiple impacts of transposons.</title>
        <authorList>
            <person name="Zhao G."/>
            <person name="Zou C."/>
            <person name="Li K."/>
            <person name="Wang K."/>
            <person name="Li T."/>
            <person name="Gao L."/>
            <person name="Zhang X."/>
            <person name="Wang H."/>
            <person name="Yang Z."/>
            <person name="Liu X."/>
            <person name="Jiang W."/>
            <person name="Mao L."/>
            <person name="Kong X."/>
            <person name="Jiao Y."/>
            <person name="Jia J."/>
        </authorList>
    </citation>
    <scope>NUCLEOTIDE SEQUENCE [LARGE SCALE GENOMIC DNA]</scope>
    <source>
        <strain evidence="2">cv. AL8/78</strain>
    </source>
</reference>
<keyword evidence="2" id="KW-1185">Reference proteome</keyword>
<proteinExistence type="predicted"/>
<dbReference type="Gramene" id="AET1Gv20635400.3">
    <property type="protein sequence ID" value="AET1Gv20635400.3"/>
    <property type="gene ID" value="AET1Gv20635400"/>
</dbReference>
<organism evidence="1 2">
    <name type="scientific">Aegilops tauschii subsp. strangulata</name>
    <name type="common">Goatgrass</name>
    <dbReference type="NCBI Taxonomy" id="200361"/>
    <lineage>
        <taxon>Eukaryota</taxon>
        <taxon>Viridiplantae</taxon>
        <taxon>Streptophyta</taxon>
        <taxon>Embryophyta</taxon>
        <taxon>Tracheophyta</taxon>
        <taxon>Spermatophyta</taxon>
        <taxon>Magnoliopsida</taxon>
        <taxon>Liliopsida</taxon>
        <taxon>Poales</taxon>
        <taxon>Poaceae</taxon>
        <taxon>BOP clade</taxon>
        <taxon>Pooideae</taxon>
        <taxon>Triticodae</taxon>
        <taxon>Triticeae</taxon>
        <taxon>Triticinae</taxon>
        <taxon>Aegilops</taxon>
    </lineage>
</organism>
<accession>A0A452Z568</accession>
<evidence type="ECO:0000313" key="1">
    <source>
        <dbReference type="EnsemblPlants" id="AET1Gv20635400.3"/>
    </source>
</evidence>
<dbReference type="Proteomes" id="UP000015105">
    <property type="component" value="Chromosome 1D"/>
</dbReference>
<reference evidence="2" key="1">
    <citation type="journal article" date="2014" name="Science">
        <title>Ancient hybridizations among the ancestral genomes of bread wheat.</title>
        <authorList>
            <consortium name="International Wheat Genome Sequencing Consortium,"/>
            <person name="Marcussen T."/>
            <person name="Sandve S.R."/>
            <person name="Heier L."/>
            <person name="Spannagl M."/>
            <person name="Pfeifer M."/>
            <person name="Jakobsen K.S."/>
            <person name="Wulff B.B."/>
            <person name="Steuernagel B."/>
            <person name="Mayer K.F."/>
            <person name="Olsen O.A."/>
        </authorList>
    </citation>
    <scope>NUCLEOTIDE SEQUENCE [LARGE SCALE GENOMIC DNA]</scope>
    <source>
        <strain evidence="2">cv. AL8/78</strain>
    </source>
</reference>
<name>A0A452Z568_AEGTS</name>